<name>A0A0B6XUZ6_9EUPU</name>
<sequence length="54" mass="6276">MQITMLATQHDINRLSIQITKLLVCSLPWYQHTLQSNNQAYWLQFSMAPINSAI</sequence>
<gene>
    <name evidence="1" type="primary">ORF2096</name>
</gene>
<proteinExistence type="predicted"/>
<evidence type="ECO:0000313" key="1">
    <source>
        <dbReference type="EMBL" id="CEK47733.1"/>
    </source>
</evidence>
<feature type="non-terminal residue" evidence="1">
    <location>
        <position position="54"/>
    </location>
</feature>
<dbReference type="EMBL" id="HACG01000868">
    <property type="protein sequence ID" value="CEK47733.1"/>
    <property type="molecule type" value="Transcribed_RNA"/>
</dbReference>
<organism evidence="1">
    <name type="scientific">Arion vulgaris</name>
    <dbReference type="NCBI Taxonomy" id="1028688"/>
    <lineage>
        <taxon>Eukaryota</taxon>
        <taxon>Metazoa</taxon>
        <taxon>Spiralia</taxon>
        <taxon>Lophotrochozoa</taxon>
        <taxon>Mollusca</taxon>
        <taxon>Gastropoda</taxon>
        <taxon>Heterobranchia</taxon>
        <taxon>Euthyneura</taxon>
        <taxon>Panpulmonata</taxon>
        <taxon>Eupulmonata</taxon>
        <taxon>Stylommatophora</taxon>
        <taxon>Helicina</taxon>
        <taxon>Arionoidea</taxon>
        <taxon>Arionidae</taxon>
        <taxon>Arion</taxon>
    </lineage>
</organism>
<dbReference type="AlphaFoldDB" id="A0A0B6XUZ6"/>
<accession>A0A0B6XUZ6</accession>
<reference evidence="1" key="1">
    <citation type="submission" date="2014-12" db="EMBL/GenBank/DDBJ databases">
        <title>Insight into the proteome of Arion vulgaris.</title>
        <authorList>
            <person name="Aradska J."/>
            <person name="Bulat T."/>
            <person name="Smidak R."/>
            <person name="Sarate P."/>
            <person name="Gangsoo J."/>
            <person name="Sialana F."/>
            <person name="Bilban M."/>
            <person name="Lubec G."/>
        </authorList>
    </citation>
    <scope>NUCLEOTIDE SEQUENCE</scope>
    <source>
        <tissue evidence="1">Skin</tissue>
    </source>
</reference>
<protein>
    <submittedName>
        <fullName evidence="1">Uncharacterized protein</fullName>
    </submittedName>
</protein>